<keyword evidence="4 6" id="KW-0067">ATP-binding</keyword>
<accession>A0A1I4NAI4</accession>
<protein>
    <submittedName>
        <fullName evidence="6">ABC-2 type transport system ATP-binding protein</fullName>
    </submittedName>
</protein>
<dbReference type="OrthoDB" id="9804819at2"/>
<dbReference type="SUPFAM" id="SSF52540">
    <property type="entry name" value="P-loop containing nucleoside triphosphate hydrolases"/>
    <property type="match status" value="1"/>
</dbReference>
<dbReference type="Pfam" id="PF00005">
    <property type="entry name" value="ABC_tran"/>
    <property type="match status" value="1"/>
</dbReference>
<organism evidence="6 7">
    <name type="scientific">Gracilibacillus orientalis</name>
    <dbReference type="NCBI Taxonomy" id="334253"/>
    <lineage>
        <taxon>Bacteria</taxon>
        <taxon>Bacillati</taxon>
        <taxon>Bacillota</taxon>
        <taxon>Bacilli</taxon>
        <taxon>Bacillales</taxon>
        <taxon>Bacillaceae</taxon>
        <taxon>Gracilibacillus</taxon>
    </lineage>
</organism>
<gene>
    <name evidence="6" type="ORF">SAMN04487943_10858</name>
</gene>
<dbReference type="InterPro" id="IPR003593">
    <property type="entry name" value="AAA+_ATPase"/>
</dbReference>
<name>A0A1I4NAI4_9BACI</name>
<dbReference type="PANTHER" id="PTHR43335:SF8">
    <property type="entry name" value="ABC TRANSPORTER, ATP-BINDING PROTEIN"/>
    <property type="match status" value="1"/>
</dbReference>
<evidence type="ECO:0000313" key="6">
    <source>
        <dbReference type="EMBL" id="SFM12290.1"/>
    </source>
</evidence>
<dbReference type="AlphaFoldDB" id="A0A1I4NAI4"/>
<evidence type="ECO:0000256" key="4">
    <source>
        <dbReference type="ARBA" id="ARBA00022840"/>
    </source>
</evidence>
<feature type="domain" description="ABC transporter" evidence="5">
    <location>
        <begin position="5"/>
        <end position="233"/>
    </location>
</feature>
<dbReference type="RefSeq" id="WP_091484403.1">
    <property type="nucleotide sequence ID" value="NZ_FOTR01000008.1"/>
</dbReference>
<dbReference type="EMBL" id="FOTR01000008">
    <property type="protein sequence ID" value="SFM12290.1"/>
    <property type="molecule type" value="Genomic_DNA"/>
</dbReference>
<keyword evidence="3" id="KW-0547">Nucleotide-binding</keyword>
<evidence type="ECO:0000256" key="1">
    <source>
        <dbReference type="ARBA" id="ARBA00005417"/>
    </source>
</evidence>
<sequence length="302" mass="34362">MTYIVKTKNLSKQMHKQTIISEVNMHVSQGEIYGLVGPNGAGKTSLFQLLTGLWKPSQGEIEIFGERITNNSYLYLQQIGSMIGDPIFYENRTGLENLQMHFDYMGFYDQQLITETIDRVGIQDQVQKPVRTYSAGVKQRLGLIRAIALKPKLLILDEPSNGMDPVGIKTLRQTIQKLNQQYDMTVIISSHHMEELEQLADTIGVLNDGKLIEEVSVHNIKENLSRYTELKIDSCSQVAHLLENELQLSDYRVISDSSIRIDTSTIPIHQIVKMLVTHDIAIHEIKQTQDTLEDYILQSYKG</sequence>
<dbReference type="GO" id="GO:0016887">
    <property type="term" value="F:ATP hydrolysis activity"/>
    <property type="evidence" value="ECO:0007669"/>
    <property type="project" value="InterPro"/>
</dbReference>
<dbReference type="STRING" id="334253.SAMN04487943_10858"/>
<dbReference type="Proteomes" id="UP000198565">
    <property type="component" value="Unassembled WGS sequence"/>
</dbReference>
<reference evidence="7" key="1">
    <citation type="submission" date="2016-10" db="EMBL/GenBank/DDBJ databases">
        <authorList>
            <person name="Varghese N."/>
            <person name="Submissions S."/>
        </authorList>
    </citation>
    <scope>NUCLEOTIDE SEQUENCE [LARGE SCALE GENOMIC DNA]</scope>
    <source>
        <strain evidence="7">CGMCC 1.4250</strain>
    </source>
</reference>
<dbReference type="GO" id="GO:0005524">
    <property type="term" value="F:ATP binding"/>
    <property type="evidence" value="ECO:0007669"/>
    <property type="project" value="UniProtKB-KW"/>
</dbReference>
<dbReference type="PROSITE" id="PS50893">
    <property type="entry name" value="ABC_TRANSPORTER_2"/>
    <property type="match status" value="1"/>
</dbReference>
<keyword evidence="2" id="KW-0813">Transport</keyword>
<evidence type="ECO:0000313" key="7">
    <source>
        <dbReference type="Proteomes" id="UP000198565"/>
    </source>
</evidence>
<dbReference type="SMART" id="SM00382">
    <property type="entry name" value="AAA"/>
    <property type="match status" value="1"/>
</dbReference>
<dbReference type="InterPro" id="IPR027417">
    <property type="entry name" value="P-loop_NTPase"/>
</dbReference>
<evidence type="ECO:0000256" key="3">
    <source>
        <dbReference type="ARBA" id="ARBA00022741"/>
    </source>
</evidence>
<dbReference type="InterPro" id="IPR003439">
    <property type="entry name" value="ABC_transporter-like_ATP-bd"/>
</dbReference>
<dbReference type="Gene3D" id="3.40.50.300">
    <property type="entry name" value="P-loop containing nucleotide triphosphate hydrolases"/>
    <property type="match status" value="1"/>
</dbReference>
<dbReference type="PANTHER" id="PTHR43335">
    <property type="entry name" value="ABC TRANSPORTER, ATP-BINDING PROTEIN"/>
    <property type="match status" value="1"/>
</dbReference>
<evidence type="ECO:0000259" key="5">
    <source>
        <dbReference type="PROSITE" id="PS50893"/>
    </source>
</evidence>
<evidence type="ECO:0000256" key="2">
    <source>
        <dbReference type="ARBA" id="ARBA00022448"/>
    </source>
</evidence>
<keyword evidence="7" id="KW-1185">Reference proteome</keyword>
<comment type="similarity">
    <text evidence="1">Belongs to the ABC transporter superfamily.</text>
</comment>
<proteinExistence type="inferred from homology"/>